<gene>
    <name evidence="1" type="ORF">DB88DRAFT_473748</name>
</gene>
<dbReference type="Proteomes" id="UP001182556">
    <property type="component" value="Unassembled WGS sequence"/>
</dbReference>
<comment type="caution">
    <text evidence="1">The sequence shown here is derived from an EMBL/GenBank/DDBJ whole genome shotgun (WGS) entry which is preliminary data.</text>
</comment>
<protein>
    <submittedName>
        <fullName evidence="1">Uncharacterized protein</fullName>
    </submittedName>
</protein>
<organism evidence="1 2">
    <name type="scientific">Papiliotrema laurentii</name>
    <name type="common">Cryptococcus laurentii</name>
    <dbReference type="NCBI Taxonomy" id="5418"/>
    <lineage>
        <taxon>Eukaryota</taxon>
        <taxon>Fungi</taxon>
        <taxon>Dikarya</taxon>
        <taxon>Basidiomycota</taxon>
        <taxon>Agaricomycotina</taxon>
        <taxon>Tremellomycetes</taxon>
        <taxon>Tremellales</taxon>
        <taxon>Rhynchogastremaceae</taxon>
        <taxon>Papiliotrema</taxon>
    </lineage>
</organism>
<dbReference type="EMBL" id="JAODAN010000007">
    <property type="protein sequence ID" value="KAK1923119.1"/>
    <property type="molecule type" value="Genomic_DNA"/>
</dbReference>
<sequence length="305" mass="33571">MNDDAPNEQRNTIVGDLDGFTQKSPTLIHAVGKSSPRLHEAGEEAGKDCRLWAETTRPSVRQLIGSLKHIYKKFQIELPQIADVQGSSTESQPTKETGEEPNDWEVITHDDARTVPGLSLEDPDNVEGIDETPRSVCPRSLEEDRDMSADHEVRLRLLERTDEKGERGKPQVQEVLQSLSSDYQCGLGLIKERRDAAISALGPEEKLEQLLDFLAFARKSVHKCFEVPQDLVISRRPLTDVTSVANQSTVSGSQSLTDAWNGCRQRGEDVEKEAKESVNDASTLLGGILTAFVETAVDLSAVRGG</sequence>
<evidence type="ECO:0000313" key="1">
    <source>
        <dbReference type="EMBL" id="KAK1923119.1"/>
    </source>
</evidence>
<reference evidence="1" key="1">
    <citation type="submission" date="2023-02" db="EMBL/GenBank/DDBJ databases">
        <title>Identification and recombinant expression of a fungal hydrolase from Papiliotrema laurentii that hydrolyzes apple cutin and clears colloidal polyester polyurethane.</title>
        <authorList>
            <consortium name="DOE Joint Genome Institute"/>
            <person name="Roman V.A."/>
            <person name="Bojanowski C."/>
            <person name="Crable B.R."/>
            <person name="Wagner D.N."/>
            <person name="Hung C.S."/>
            <person name="Nadeau L.J."/>
            <person name="Schratz L."/>
            <person name="Haridas S."/>
            <person name="Pangilinan J."/>
            <person name="Lipzen A."/>
            <person name="Na H."/>
            <person name="Yan M."/>
            <person name="Ng V."/>
            <person name="Grigoriev I.V."/>
            <person name="Spatafora J.W."/>
            <person name="Barlow D."/>
            <person name="Biffinger J."/>
            <person name="Kelley-Loughnane N."/>
            <person name="Varaljay V.A."/>
            <person name="Crookes-Goodson W.J."/>
        </authorList>
    </citation>
    <scope>NUCLEOTIDE SEQUENCE</scope>
    <source>
        <strain evidence="1">5307AH</strain>
    </source>
</reference>
<keyword evidence="2" id="KW-1185">Reference proteome</keyword>
<name>A0AAD9CW85_PAPLA</name>
<proteinExistence type="predicted"/>
<evidence type="ECO:0000313" key="2">
    <source>
        <dbReference type="Proteomes" id="UP001182556"/>
    </source>
</evidence>
<accession>A0AAD9CW85</accession>
<dbReference type="AlphaFoldDB" id="A0AAD9CW85"/>